<dbReference type="AlphaFoldDB" id="A0A8T1CV65"/>
<gene>
    <name evidence="2" type="ORF">PC117_g14241</name>
</gene>
<feature type="region of interest" description="Disordered" evidence="1">
    <location>
        <begin position="865"/>
        <end position="893"/>
    </location>
</feature>
<dbReference type="VEuPathDB" id="FungiDB:PC110_g14658"/>
<comment type="caution">
    <text evidence="2">The sequence shown here is derived from an EMBL/GenBank/DDBJ whole genome shotgun (WGS) entry which is preliminary data.</text>
</comment>
<reference evidence="2" key="1">
    <citation type="submission" date="2018-10" db="EMBL/GenBank/DDBJ databases">
        <title>Effector identification in a new, highly contiguous assembly of the strawberry crown rot pathogen Phytophthora cactorum.</title>
        <authorList>
            <person name="Armitage A.D."/>
            <person name="Nellist C.F."/>
            <person name="Bates H."/>
            <person name="Vickerstaff R.J."/>
            <person name="Harrison R.J."/>
        </authorList>
    </citation>
    <scope>NUCLEOTIDE SEQUENCE</scope>
    <source>
        <strain evidence="2">4040</strain>
    </source>
</reference>
<sequence length="893" mass="96627">MFDTSSSGSRPLRHDAETFRVAEELIMLSSRAASASSMDRKPNDSPSNISGFFEHTAKTEKRVPKVKAKKGRSQSHHPSIPLVKQAKTNASSSRGAAHKSSDRDGVKQELDPVASAEIINSRCDLSHSELLKEHRVRFRRVRRRWNIEQRNKKQEYLARFHVQGIPLVQHLEALTHWRALYRAGLRGTTRRGAHHETQRQQAQAKDKTALKIAANEALFGQTGGSADEPWALGLSSTSSTSGGGSGSGGLWGSADATWFGASPAQTVTATENVFTRSGNHNPARSGRSVGNSVRKATGGGDSLPLASADAPSMGNYDRDAHLRMPMAQRITGHPQVSQVAATSTISHHLPHRMKNAPPTNTTGNSNNSSSTVPYFHHFLDRSNNSSSSSSTNSLPFNQTSSFADSVPVSTGKRPRPSSSNSFLTPLGFLSPLFETDHPLPDFSTNWGFNSRNVSRSSSSTSNAPMSTSATMTTTSHSISNVTTTSNLAGIGSGFSSPNGASMFAGVDSFLPDYDSTLYSLWNAPGGGSVMGYETENDAAQGQQQQVQPPLYMTSDDELKMDYPQLPEFNQDLDSYLNDAMDSGASPTTPLGTSNSVMKMDHLVTTDRRTGAGVALSGANLTTLSTREPVLERLLAPAAATATAEFLVKRDRGLIGLDSTSARTTKRLRGAFDDAYAAAPVSSAALAGSTPSSSATSFRSLSKNPTIEPKRAVMPSLGSYHSGQSLLILTPTSTTSATLVVSTAPPPKSVQCRQQKGREAEATPSKRAREYMPATNPLRPESTARTGCIYSRSCKAELAVKEDGTTLSMCEEHKTYQAAKLRERRAKMPSRQFDPLQCQYPGGCKKERLIKLNGDHHWLCENHRERQNASARARYRRSTSKKKAEKQYLMRVTK</sequence>
<feature type="region of interest" description="Disordered" evidence="1">
    <location>
        <begin position="738"/>
        <end position="765"/>
    </location>
</feature>
<feature type="compositionally biased region" description="Basic residues" evidence="1">
    <location>
        <begin position="872"/>
        <end position="883"/>
    </location>
</feature>
<feature type="compositionally biased region" description="Polar residues" evidence="1">
    <location>
        <begin position="394"/>
        <end position="403"/>
    </location>
</feature>
<evidence type="ECO:0000313" key="3">
    <source>
        <dbReference type="Proteomes" id="UP000736787"/>
    </source>
</evidence>
<feature type="region of interest" description="Disordered" evidence="1">
    <location>
        <begin position="32"/>
        <end position="109"/>
    </location>
</feature>
<feature type="compositionally biased region" description="Low complexity" evidence="1">
    <location>
        <begin position="682"/>
        <end position="701"/>
    </location>
</feature>
<feature type="region of interest" description="Disordered" evidence="1">
    <location>
        <begin position="453"/>
        <end position="476"/>
    </location>
</feature>
<feature type="region of interest" description="Disordered" evidence="1">
    <location>
        <begin position="682"/>
        <end position="706"/>
    </location>
</feature>
<feature type="compositionally biased region" description="Low complexity" evidence="1">
    <location>
        <begin position="382"/>
        <end position="393"/>
    </location>
</feature>
<feature type="region of interest" description="Disordered" evidence="1">
    <location>
        <begin position="275"/>
        <end position="309"/>
    </location>
</feature>
<organism evidence="2 3">
    <name type="scientific">Phytophthora cactorum</name>
    <dbReference type="NCBI Taxonomy" id="29920"/>
    <lineage>
        <taxon>Eukaryota</taxon>
        <taxon>Sar</taxon>
        <taxon>Stramenopiles</taxon>
        <taxon>Oomycota</taxon>
        <taxon>Peronosporomycetes</taxon>
        <taxon>Peronosporales</taxon>
        <taxon>Peronosporaceae</taxon>
        <taxon>Phytophthora</taxon>
    </lineage>
</organism>
<evidence type="ECO:0000313" key="2">
    <source>
        <dbReference type="EMBL" id="KAG2928682.1"/>
    </source>
</evidence>
<feature type="compositionally biased region" description="Low complexity" evidence="1">
    <location>
        <begin position="359"/>
        <end position="371"/>
    </location>
</feature>
<feature type="compositionally biased region" description="Basic residues" evidence="1">
    <location>
        <begin position="64"/>
        <end position="75"/>
    </location>
</feature>
<feature type="region of interest" description="Disordered" evidence="1">
    <location>
        <begin position="332"/>
        <end position="421"/>
    </location>
</feature>
<protein>
    <submittedName>
        <fullName evidence="2">Uncharacterized protein</fullName>
    </submittedName>
</protein>
<name>A0A8T1CV65_9STRA</name>
<feature type="compositionally biased region" description="Basic and acidic residues" evidence="1">
    <location>
        <begin position="99"/>
        <end position="109"/>
    </location>
</feature>
<accession>A0A8T1CV65</accession>
<dbReference type="VEuPathDB" id="FungiDB:PC110_g14657"/>
<dbReference type="Proteomes" id="UP000736787">
    <property type="component" value="Unassembled WGS sequence"/>
</dbReference>
<evidence type="ECO:0000256" key="1">
    <source>
        <dbReference type="SAM" id="MobiDB-lite"/>
    </source>
</evidence>
<feature type="compositionally biased region" description="Polar residues" evidence="1">
    <location>
        <begin position="334"/>
        <end position="346"/>
    </location>
</feature>
<dbReference type="VEuPathDB" id="FungiDB:PC110_g14656"/>
<proteinExistence type="predicted"/>
<dbReference type="EMBL" id="RCMK01000439">
    <property type="protein sequence ID" value="KAG2928682.1"/>
    <property type="molecule type" value="Genomic_DNA"/>
</dbReference>